<reference evidence="7" key="3">
    <citation type="submission" date="2020-12" db="UniProtKB">
        <authorList>
            <consortium name="WormBaseParasite"/>
        </authorList>
    </citation>
    <scope>IDENTIFICATION</scope>
</reference>
<evidence type="ECO:0000256" key="2">
    <source>
        <dbReference type="PROSITE-ProRule" id="PRU00068"/>
    </source>
</evidence>
<proteinExistence type="predicted"/>
<feature type="transmembrane region" description="Helical" evidence="3">
    <location>
        <begin position="382"/>
        <end position="402"/>
    </location>
</feature>
<gene>
    <name evidence="5 7 8" type="ORF">SRAE_X000216600</name>
</gene>
<protein>
    <submittedName>
        <fullName evidence="5 7">ADAM 17-like protease</fullName>
    </submittedName>
</protein>
<comment type="caution">
    <text evidence="2">Lacks conserved residue(s) required for the propagation of feature annotation.</text>
</comment>
<dbReference type="GO" id="GO:0005886">
    <property type="term" value="C:plasma membrane"/>
    <property type="evidence" value="ECO:0007669"/>
    <property type="project" value="TreeGrafter"/>
</dbReference>
<dbReference type="Proteomes" id="UP000035682">
    <property type="component" value="Unplaced"/>
</dbReference>
<dbReference type="Gene3D" id="4.10.70.10">
    <property type="entry name" value="Disintegrin domain"/>
    <property type="match status" value="1"/>
</dbReference>
<keyword evidence="6" id="KW-1185">Reference proteome</keyword>
<dbReference type="FunFam" id="4.10.70.10:FF:000003">
    <property type="entry name" value="Disintegrin and metalloproteinase domain-containing protein 17"/>
    <property type="match status" value="1"/>
</dbReference>
<keyword evidence="3" id="KW-0812">Transmembrane</keyword>
<organism evidence="5">
    <name type="scientific">Strongyloides ratti</name>
    <name type="common">Parasitic roundworm</name>
    <dbReference type="NCBI Taxonomy" id="34506"/>
    <lineage>
        <taxon>Eukaryota</taxon>
        <taxon>Metazoa</taxon>
        <taxon>Ecdysozoa</taxon>
        <taxon>Nematoda</taxon>
        <taxon>Chromadorea</taxon>
        <taxon>Rhabditida</taxon>
        <taxon>Tylenchina</taxon>
        <taxon>Panagrolaimomorpha</taxon>
        <taxon>Strongyloidoidea</taxon>
        <taxon>Strongyloididae</taxon>
        <taxon>Strongyloides</taxon>
    </lineage>
</organism>
<reference evidence="5" key="2">
    <citation type="submission" date="2014-09" db="EMBL/GenBank/DDBJ databases">
        <authorList>
            <person name="Aslett A.Martin."/>
        </authorList>
    </citation>
    <scope>NUCLEOTIDE SEQUENCE</scope>
    <source>
        <strain evidence="5">ED321 Heterogonic</strain>
    </source>
</reference>
<dbReference type="Pfam" id="PF00200">
    <property type="entry name" value="Disintegrin"/>
    <property type="match status" value="1"/>
</dbReference>
<dbReference type="RefSeq" id="XP_024499637.1">
    <property type="nucleotide sequence ID" value="XM_024644696.1"/>
</dbReference>
<keyword evidence="1" id="KW-1015">Disulfide bond</keyword>
<dbReference type="PANTHER" id="PTHR45702:SF2">
    <property type="entry name" value="KUZBANIAN, ISOFORM A"/>
    <property type="match status" value="1"/>
</dbReference>
<evidence type="ECO:0000259" key="4">
    <source>
        <dbReference type="PROSITE" id="PS50214"/>
    </source>
</evidence>
<dbReference type="InterPro" id="IPR001762">
    <property type="entry name" value="Disintegrin_dom"/>
</dbReference>
<dbReference type="SMART" id="SM00050">
    <property type="entry name" value="DISIN"/>
    <property type="match status" value="1"/>
</dbReference>
<feature type="domain" description="Disintegrin" evidence="4">
    <location>
        <begin position="191"/>
        <end position="280"/>
    </location>
</feature>
<keyword evidence="5" id="KW-0645">Protease</keyword>
<dbReference type="GO" id="GO:0004222">
    <property type="term" value="F:metalloendopeptidase activity"/>
    <property type="evidence" value="ECO:0007669"/>
    <property type="project" value="TreeGrafter"/>
</dbReference>
<dbReference type="Gene3D" id="3.40.390.10">
    <property type="entry name" value="Collagenase (Catalytic Domain)"/>
    <property type="match status" value="1"/>
</dbReference>
<evidence type="ECO:0000313" key="7">
    <source>
        <dbReference type="WBParaSite" id="SRAE_X000216600.1"/>
    </source>
</evidence>
<reference evidence="6" key="1">
    <citation type="submission" date="2014-09" db="EMBL/GenBank/DDBJ databases">
        <authorList>
            <person name="Martin A.A."/>
        </authorList>
    </citation>
    <scope>NUCLEOTIDE SEQUENCE</scope>
    <source>
        <strain evidence="6">ED321</strain>
    </source>
</reference>
<dbReference type="GeneID" id="36385238"/>
<sequence>MEVGMYKDSDLDIRDYQIDLIIEKTNELLTKAILSDENSTKSLIIQLTYNEIKTIKVTSKIQIITQISGSYKSGNILFTNKNFAKNKREVVGFSFGLFCNPHPLNIIGILTDVTESTFSFENVLARRILHEIGHSLNAVHDNSSENNYNIMAPLEILVEHKNNSLFSKPSLFAISKYVFEVCINFLVDINIRNCGNGILDKGEECDEGHKNFNVNFKCCNKYCKLKKTAKCCDSNHDCCLNCNIASTNISCYPKVFYQCIDESFCDGINSICPKPKYLPDNTKCMKNGAKCLNGRCVDKCKYLNEDYVHCLCEENDYRCYQCCRNISNEICKPIMGKILLEEGSICSNLNKNFRCNNESKCVYNSSLNIYSYDIKRKKWSNYYIQNIVTILFIIFLPIFIFLKARRNYYQIKMLHNNEEIMKAYRENN</sequence>
<keyword evidence="3" id="KW-1133">Transmembrane helix</keyword>
<evidence type="ECO:0000313" key="5">
    <source>
        <dbReference type="EMBL" id="CEF60428.1"/>
    </source>
</evidence>
<accession>A0A090MQI0</accession>
<evidence type="ECO:0000256" key="1">
    <source>
        <dbReference type="ARBA" id="ARBA00023157"/>
    </source>
</evidence>
<dbReference type="PROSITE" id="PS50214">
    <property type="entry name" value="DISINTEGRIN_2"/>
    <property type="match status" value="1"/>
</dbReference>
<dbReference type="WBParaSite" id="SRAE_X000216600.1">
    <property type="protein sequence ID" value="SRAE_X000216600.1"/>
    <property type="gene ID" value="WBGene00267744"/>
</dbReference>
<dbReference type="OMA" id="EYIMHED"/>
<dbReference type="SUPFAM" id="SSF57552">
    <property type="entry name" value="Blood coagulation inhibitor (disintegrin)"/>
    <property type="match status" value="1"/>
</dbReference>
<dbReference type="AlphaFoldDB" id="A0A090MQI0"/>
<dbReference type="WormBase" id="SRAE_X000216600">
    <property type="protein sequence ID" value="SRP07038"/>
    <property type="gene ID" value="WBGene00267744"/>
</dbReference>
<dbReference type="CTD" id="36385238"/>
<name>A0A090MQI0_STRRB</name>
<dbReference type="InterPro" id="IPR051489">
    <property type="entry name" value="ADAM_Metalloproteinase"/>
</dbReference>
<evidence type="ECO:0000313" key="6">
    <source>
        <dbReference type="Proteomes" id="UP000035682"/>
    </source>
</evidence>
<dbReference type="PANTHER" id="PTHR45702">
    <property type="entry name" value="ADAM10/ADAM17 METALLOPEPTIDASE FAMILY MEMBER"/>
    <property type="match status" value="1"/>
</dbReference>
<evidence type="ECO:0000313" key="8">
    <source>
        <dbReference type="WormBase" id="SRAE_X000216600"/>
    </source>
</evidence>
<dbReference type="SUPFAM" id="SSF55486">
    <property type="entry name" value="Metalloproteases ('zincins'), catalytic domain"/>
    <property type="match status" value="1"/>
</dbReference>
<dbReference type="GO" id="GO:0006509">
    <property type="term" value="P:membrane protein ectodomain proteolysis"/>
    <property type="evidence" value="ECO:0007669"/>
    <property type="project" value="TreeGrafter"/>
</dbReference>
<dbReference type="InterPro" id="IPR024079">
    <property type="entry name" value="MetalloPept_cat_dom_sf"/>
</dbReference>
<keyword evidence="5" id="KW-0378">Hydrolase</keyword>
<dbReference type="OrthoDB" id="2131567at2759"/>
<dbReference type="EMBL" id="LN609398">
    <property type="protein sequence ID" value="CEF60428.1"/>
    <property type="molecule type" value="Genomic_DNA"/>
</dbReference>
<dbReference type="InterPro" id="IPR036436">
    <property type="entry name" value="Disintegrin_dom_sf"/>
</dbReference>
<evidence type="ECO:0000256" key="3">
    <source>
        <dbReference type="SAM" id="Phobius"/>
    </source>
</evidence>
<keyword evidence="3" id="KW-0472">Membrane</keyword>